<proteinExistence type="predicted"/>
<sequence length="99" mass="10910">MNILITAATTAQAHKLKASIADNNSVVLGDFSDFPSFMGIIKLPSPASDTYTHEMLTLCLDNNFDAVYLLNRQEADVLLLSETLFNEYNIRIVNGSDNV</sequence>
<organism evidence="2 3">
    <name type="scientific">Mucilaginibacter phyllosphaerae</name>
    <dbReference type="NCBI Taxonomy" id="1812349"/>
    <lineage>
        <taxon>Bacteria</taxon>
        <taxon>Pseudomonadati</taxon>
        <taxon>Bacteroidota</taxon>
        <taxon>Sphingobacteriia</taxon>
        <taxon>Sphingobacteriales</taxon>
        <taxon>Sphingobacteriaceae</taxon>
        <taxon>Mucilaginibacter</taxon>
    </lineage>
</organism>
<dbReference type="Proteomes" id="UP000583101">
    <property type="component" value="Unassembled WGS sequence"/>
</dbReference>
<dbReference type="EMBL" id="SNQG01000004">
    <property type="protein sequence ID" value="TEW65925.1"/>
    <property type="molecule type" value="Genomic_DNA"/>
</dbReference>
<reference evidence="2" key="2">
    <citation type="submission" date="2019-03" db="EMBL/GenBank/DDBJ databases">
        <authorList>
            <person name="Yan Y.-Q."/>
            <person name="Du Z.-J."/>
        </authorList>
    </citation>
    <scope>NUCLEOTIDE SEQUENCE</scope>
    <source>
        <strain evidence="2">PP-F2FG21</strain>
    </source>
</reference>
<dbReference type="AlphaFoldDB" id="A0A4Y8ABN6"/>
<evidence type="ECO:0000313" key="1">
    <source>
        <dbReference type="EMBL" id="MBB3969276.1"/>
    </source>
</evidence>
<gene>
    <name evidence="2" type="ORF">E2R65_12405</name>
    <name evidence="1" type="ORF">GGR35_001879</name>
</gene>
<evidence type="ECO:0000313" key="3">
    <source>
        <dbReference type="Proteomes" id="UP000297248"/>
    </source>
</evidence>
<accession>A0A4Y8ABN6</accession>
<protein>
    <submittedName>
        <fullName evidence="2">Uncharacterized protein</fullName>
    </submittedName>
</protein>
<dbReference type="Gene3D" id="3.40.50.20">
    <property type="match status" value="1"/>
</dbReference>
<keyword evidence="4" id="KW-1185">Reference proteome</keyword>
<name>A0A4Y8ABN6_9SPHI</name>
<dbReference type="RefSeq" id="WP_134336791.1">
    <property type="nucleotide sequence ID" value="NZ_BMCZ01000002.1"/>
</dbReference>
<dbReference type="OrthoDB" id="707775at2"/>
<reference evidence="1 4" key="3">
    <citation type="submission" date="2020-08" db="EMBL/GenBank/DDBJ databases">
        <title>Genomic Encyclopedia of Type Strains, Phase IV (KMG-IV): sequencing the most valuable type-strain genomes for metagenomic binning, comparative biology and taxonomic classification.</title>
        <authorList>
            <person name="Goeker M."/>
        </authorList>
    </citation>
    <scope>NUCLEOTIDE SEQUENCE [LARGE SCALE GENOMIC DNA]</scope>
    <source>
        <strain evidence="1 4">DSM 100995</strain>
    </source>
</reference>
<reference evidence="2 3" key="1">
    <citation type="journal article" date="2016" name="Int. J. Syst. Evol. Microbiol.">
        <title>Proposal of Mucilaginibacter phyllosphaerae sp. nov. isolated from the phyllosphere of Galium album.</title>
        <authorList>
            <person name="Aydogan E.L."/>
            <person name="Busse H.J."/>
            <person name="Moser G."/>
            <person name="Muller C."/>
            <person name="Kampfer P."/>
            <person name="Glaeser S.P."/>
        </authorList>
    </citation>
    <scope>NUCLEOTIDE SEQUENCE [LARGE SCALE GENOMIC DNA]</scope>
    <source>
        <strain evidence="2 3">PP-F2FG21</strain>
    </source>
</reference>
<comment type="caution">
    <text evidence="2">The sequence shown here is derived from an EMBL/GenBank/DDBJ whole genome shotgun (WGS) entry which is preliminary data.</text>
</comment>
<dbReference type="Proteomes" id="UP000297248">
    <property type="component" value="Unassembled WGS sequence"/>
</dbReference>
<dbReference type="EMBL" id="JACIEG010000003">
    <property type="protein sequence ID" value="MBB3969276.1"/>
    <property type="molecule type" value="Genomic_DNA"/>
</dbReference>
<evidence type="ECO:0000313" key="4">
    <source>
        <dbReference type="Proteomes" id="UP000583101"/>
    </source>
</evidence>
<evidence type="ECO:0000313" key="2">
    <source>
        <dbReference type="EMBL" id="TEW65925.1"/>
    </source>
</evidence>